<dbReference type="Proteomes" id="UP000694865">
    <property type="component" value="Unplaced"/>
</dbReference>
<dbReference type="PANTHER" id="PTHR44500">
    <property type="entry name" value="DNAJ HOMOLOG SUBFAMILY C MEMBER 12"/>
    <property type="match status" value="1"/>
</dbReference>
<dbReference type="PRINTS" id="PR00625">
    <property type="entry name" value="JDOMAIN"/>
</dbReference>
<accession>A0ABM0GJ13</accession>
<name>A0ABM0GJ13_SACKO</name>
<evidence type="ECO:0000313" key="4">
    <source>
        <dbReference type="Proteomes" id="UP000694865"/>
    </source>
</evidence>
<dbReference type="PROSITE" id="PS50076">
    <property type="entry name" value="DNAJ_2"/>
    <property type="match status" value="1"/>
</dbReference>
<feature type="domain" description="J" evidence="3">
    <location>
        <begin position="14"/>
        <end position="79"/>
    </location>
</feature>
<feature type="region of interest" description="Disordered" evidence="2">
    <location>
        <begin position="110"/>
        <end position="150"/>
    </location>
</feature>
<dbReference type="InterPro" id="IPR001623">
    <property type="entry name" value="DnaJ_domain"/>
</dbReference>
<dbReference type="Gene3D" id="1.10.287.110">
    <property type="entry name" value="DnaJ domain"/>
    <property type="match status" value="1"/>
</dbReference>
<organism evidence="4 5">
    <name type="scientific">Saccoglossus kowalevskii</name>
    <name type="common">Acorn worm</name>
    <dbReference type="NCBI Taxonomy" id="10224"/>
    <lineage>
        <taxon>Eukaryota</taxon>
        <taxon>Metazoa</taxon>
        <taxon>Hemichordata</taxon>
        <taxon>Enteropneusta</taxon>
        <taxon>Harrimaniidae</taxon>
        <taxon>Saccoglossus</taxon>
    </lineage>
</organism>
<dbReference type="SMART" id="SM00271">
    <property type="entry name" value="DnaJ"/>
    <property type="match status" value="1"/>
</dbReference>
<keyword evidence="4" id="KW-1185">Reference proteome</keyword>
<dbReference type="SUPFAM" id="SSF46565">
    <property type="entry name" value="Chaperone J-domain"/>
    <property type="match status" value="1"/>
</dbReference>
<evidence type="ECO:0000256" key="1">
    <source>
        <dbReference type="ARBA" id="ARBA00023186"/>
    </source>
</evidence>
<dbReference type="GeneID" id="100369649"/>
<evidence type="ECO:0000259" key="3">
    <source>
        <dbReference type="PROSITE" id="PS50076"/>
    </source>
</evidence>
<keyword evidence="1" id="KW-0143">Chaperone</keyword>
<proteinExistence type="predicted"/>
<protein>
    <submittedName>
        <fullName evidence="5">DnaJ homolog subfamily C member 12-like</fullName>
    </submittedName>
</protein>
<reference evidence="5" key="1">
    <citation type="submission" date="2025-08" db="UniProtKB">
        <authorList>
            <consortium name="RefSeq"/>
        </authorList>
    </citation>
    <scope>IDENTIFICATION</scope>
    <source>
        <tissue evidence="5">Testes</tissue>
    </source>
</reference>
<sequence length="181" mass="21001">MDDIFNYKRSDEEDFYNILGCDERSTTEQIIAEYKARVLAVHPDKNPTSPAAVEKFHLLQKARDVLTDDESRKFYDMWRNSGLAVSYKQWITMKKSVRLSMHWAVKTNSQPMLEDRMQPEGASVSMDTSLRDDNASRSNPDRFSWSGPSSAFSSYRGTSGVEHWNNEPPSETLRKFRNYEI</sequence>
<dbReference type="Pfam" id="PF00226">
    <property type="entry name" value="DnaJ"/>
    <property type="match status" value="1"/>
</dbReference>
<dbReference type="InterPro" id="IPR036869">
    <property type="entry name" value="J_dom_sf"/>
</dbReference>
<gene>
    <name evidence="5" type="primary">LOC100369649</name>
</gene>
<evidence type="ECO:0000313" key="5">
    <source>
        <dbReference type="RefSeq" id="XP_002730921.1"/>
    </source>
</evidence>
<evidence type="ECO:0000256" key="2">
    <source>
        <dbReference type="SAM" id="MobiDB-lite"/>
    </source>
</evidence>
<dbReference type="RefSeq" id="XP_002730921.1">
    <property type="nucleotide sequence ID" value="XM_002730875.2"/>
</dbReference>
<dbReference type="PANTHER" id="PTHR44500:SF1">
    <property type="entry name" value="DNAJ HOMOLOG SUBFAMILY C MEMBER 12"/>
    <property type="match status" value="1"/>
</dbReference>
<dbReference type="InterPro" id="IPR029827">
    <property type="entry name" value="JDP1-like"/>
</dbReference>
<dbReference type="CDD" id="cd06257">
    <property type="entry name" value="DnaJ"/>
    <property type="match status" value="1"/>
</dbReference>